<dbReference type="GO" id="GO:0030473">
    <property type="term" value="P:nuclear migration along microtubule"/>
    <property type="evidence" value="ECO:0007669"/>
    <property type="project" value="TreeGrafter"/>
</dbReference>
<comment type="similarity">
    <text evidence="2">Belongs to the TMEM201 family.</text>
</comment>
<dbReference type="AlphaFoldDB" id="A0A423TB86"/>
<keyword evidence="5 8" id="KW-0472">Membrane</keyword>
<evidence type="ECO:0000256" key="4">
    <source>
        <dbReference type="ARBA" id="ARBA00022989"/>
    </source>
</evidence>
<dbReference type="EMBL" id="QCYY01001995">
    <property type="protein sequence ID" value="ROT73750.1"/>
    <property type="molecule type" value="Genomic_DNA"/>
</dbReference>
<evidence type="ECO:0000313" key="10">
    <source>
        <dbReference type="EMBL" id="ROT73750.1"/>
    </source>
</evidence>
<evidence type="ECO:0000313" key="11">
    <source>
        <dbReference type="Proteomes" id="UP000283509"/>
    </source>
</evidence>
<reference evidence="10 11" key="2">
    <citation type="submission" date="2019-01" db="EMBL/GenBank/DDBJ databases">
        <title>The decoding of complex shrimp genome reveals the adaptation for benthos swimmer, frequently molting mechanism and breeding impact on genome.</title>
        <authorList>
            <person name="Sun Y."/>
            <person name="Gao Y."/>
            <person name="Yu Y."/>
        </authorList>
    </citation>
    <scope>NUCLEOTIDE SEQUENCE [LARGE SCALE GENOMIC DNA]</scope>
    <source>
        <tissue evidence="10">Muscle</tissue>
    </source>
</reference>
<dbReference type="InterPro" id="IPR040041">
    <property type="entry name" value="TMEM201"/>
</dbReference>
<keyword evidence="4 8" id="KW-1133">Transmembrane helix</keyword>
<accession>A0A423TB86</accession>
<comment type="caution">
    <text evidence="10">The sequence shown here is derived from an EMBL/GenBank/DDBJ whole genome shotgun (WGS) entry which is preliminary data.</text>
</comment>
<evidence type="ECO:0000256" key="3">
    <source>
        <dbReference type="ARBA" id="ARBA00022692"/>
    </source>
</evidence>
<dbReference type="OrthoDB" id="5966927at2759"/>
<evidence type="ECO:0000256" key="7">
    <source>
        <dbReference type="SAM" id="MobiDB-lite"/>
    </source>
</evidence>
<feature type="domain" description="Ima1 N-terminal" evidence="9">
    <location>
        <begin position="35"/>
        <end position="156"/>
    </location>
</feature>
<feature type="transmembrane region" description="Helical" evidence="8">
    <location>
        <begin position="244"/>
        <end position="269"/>
    </location>
</feature>
<dbReference type="Proteomes" id="UP000283509">
    <property type="component" value="Unassembled WGS sequence"/>
</dbReference>
<keyword evidence="6" id="KW-0539">Nucleus</keyword>
<sequence length="502" mass="55539">MAYEMVMPVIAGASGVFAGCAVLYSKIRPRFPVSVNCWFCNKDTKVEFRHKEGWMCPSCEQYNGFTEDGDYNRDLPAQYCSSLNSPVGCQMAKKPQTQPSLALGNGFCQTCNLNQTLKVRALADYTPIDPDNYDQEIEDYRKRLERVYALCRQCEATLHQTLGKQDSWLKPKLISWRLMLSSQNKAQIYATVKNSASRIPAYLLIFHLIGVIISLALFLCNLHHLQQDSGKKVVSLDFGMDLEVYLSTLYKFVSPLIIIGLTLVLIVIFCSGKEALLVSDAIASFIWVGLLALTSSKQLISKKDYNPLQVLLSGAAVIFTLWTTFVPRTSNSTKTKNKPPLNKSMMSNTSSACLEDSQCTLNASLTDDLNNITPPSTSRPNDVTSTPIPQMNFQPKESVDLDSTMGSLKISNPAKNDCRIQPNTPFSPKALFSEKPGYNPRLNDTYCSQQAPMSPSRLSTKNITQSSWVAGGYWGHPDVGVWHGIAGGCGQEGHMNGTQKIS</sequence>
<dbReference type="STRING" id="6689.A0A423TB86"/>
<feature type="transmembrane region" description="Helical" evidence="8">
    <location>
        <begin position="201"/>
        <end position="224"/>
    </location>
</feature>
<keyword evidence="3 8" id="KW-0812">Transmembrane</keyword>
<evidence type="ECO:0000259" key="9">
    <source>
        <dbReference type="Pfam" id="PF09779"/>
    </source>
</evidence>
<dbReference type="GO" id="GO:0051015">
    <property type="term" value="F:actin filament binding"/>
    <property type="evidence" value="ECO:0007669"/>
    <property type="project" value="TreeGrafter"/>
</dbReference>
<feature type="transmembrane region" description="Helical" evidence="8">
    <location>
        <begin position="6"/>
        <end position="24"/>
    </location>
</feature>
<dbReference type="Pfam" id="PF09779">
    <property type="entry name" value="Ima1_N"/>
    <property type="match status" value="1"/>
</dbReference>
<keyword evidence="11" id="KW-1185">Reference proteome</keyword>
<feature type="region of interest" description="Disordered" evidence="7">
    <location>
        <begin position="370"/>
        <end position="394"/>
    </location>
</feature>
<feature type="transmembrane region" description="Helical" evidence="8">
    <location>
        <begin position="308"/>
        <end position="326"/>
    </location>
</feature>
<evidence type="ECO:0000256" key="8">
    <source>
        <dbReference type="SAM" id="Phobius"/>
    </source>
</evidence>
<gene>
    <name evidence="10" type="ORF">C7M84_007798</name>
</gene>
<evidence type="ECO:0000256" key="1">
    <source>
        <dbReference type="ARBA" id="ARBA00004473"/>
    </source>
</evidence>
<organism evidence="10 11">
    <name type="scientific">Penaeus vannamei</name>
    <name type="common">Whiteleg shrimp</name>
    <name type="synonym">Litopenaeus vannamei</name>
    <dbReference type="NCBI Taxonomy" id="6689"/>
    <lineage>
        <taxon>Eukaryota</taxon>
        <taxon>Metazoa</taxon>
        <taxon>Ecdysozoa</taxon>
        <taxon>Arthropoda</taxon>
        <taxon>Crustacea</taxon>
        <taxon>Multicrustacea</taxon>
        <taxon>Malacostraca</taxon>
        <taxon>Eumalacostraca</taxon>
        <taxon>Eucarida</taxon>
        <taxon>Decapoda</taxon>
        <taxon>Dendrobranchiata</taxon>
        <taxon>Penaeoidea</taxon>
        <taxon>Penaeidae</taxon>
        <taxon>Penaeus</taxon>
    </lineage>
</organism>
<reference evidence="10 11" key="1">
    <citation type="submission" date="2018-04" db="EMBL/GenBank/DDBJ databases">
        <authorList>
            <person name="Zhang X."/>
            <person name="Yuan J."/>
            <person name="Li F."/>
            <person name="Xiang J."/>
        </authorList>
    </citation>
    <scope>NUCLEOTIDE SEQUENCE [LARGE SCALE GENOMIC DNA]</scope>
    <source>
        <tissue evidence="10">Muscle</tissue>
    </source>
</reference>
<protein>
    <submittedName>
        <fullName evidence="10">Transmembrane protein</fullName>
    </submittedName>
</protein>
<evidence type="ECO:0000256" key="2">
    <source>
        <dbReference type="ARBA" id="ARBA00007600"/>
    </source>
</evidence>
<dbReference type="PANTHER" id="PTHR28646">
    <property type="entry name" value="TRANSMEMBRANE PROTEIN 201"/>
    <property type="match status" value="1"/>
</dbReference>
<dbReference type="PANTHER" id="PTHR28646:SF1">
    <property type="entry name" value="TRANSMEMBRANE PROTEIN 201"/>
    <property type="match status" value="1"/>
</dbReference>
<name>A0A423TB86_PENVA</name>
<evidence type="ECO:0000256" key="6">
    <source>
        <dbReference type="ARBA" id="ARBA00023242"/>
    </source>
</evidence>
<dbReference type="GO" id="GO:0005521">
    <property type="term" value="F:lamin binding"/>
    <property type="evidence" value="ECO:0007669"/>
    <property type="project" value="TreeGrafter"/>
</dbReference>
<evidence type="ECO:0000256" key="5">
    <source>
        <dbReference type="ARBA" id="ARBA00023136"/>
    </source>
</evidence>
<dbReference type="GO" id="GO:0005637">
    <property type="term" value="C:nuclear inner membrane"/>
    <property type="evidence" value="ECO:0007669"/>
    <property type="project" value="UniProtKB-SubCell"/>
</dbReference>
<dbReference type="InterPro" id="IPR018617">
    <property type="entry name" value="Ima1_N"/>
</dbReference>
<comment type="subcellular location">
    <subcellularLocation>
        <location evidence="1">Nucleus inner membrane</location>
        <topology evidence="1">Multi-pass membrane protein</topology>
    </subcellularLocation>
</comment>
<feature type="transmembrane region" description="Helical" evidence="8">
    <location>
        <begin position="276"/>
        <end position="296"/>
    </location>
</feature>
<proteinExistence type="inferred from homology"/>